<comment type="caution">
    <text evidence="2">The sequence shown here is derived from an EMBL/GenBank/DDBJ whole genome shotgun (WGS) entry which is preliminary data.</text>
</comment>
<sequence length="59" mass="6994">MIGISIYIVVGMLVCVFHDNPEQMSKEDETIQVLLLVALLFLWPFYVATLFVRRGYWWE</sequence>
<proteinExistence type="predicted"/>
<dbReference type="EMBL" id="JBHLTP010000022">
    <property type="protein sequence ID" value="MFC0525798.1"/>
    <property type="molecule type" value="Genomic_DNA"/>
</dbReference>
<evidence type="ECO:0000313" key="3">
    <source>
        <dbReference type="Proteomes" id="UP001589836"/>
    </source>
</evidence>
<accession>A0ABV6LU44</accession>
<protein>
    <submittedName>
        <fullName evidence="2">Uncharacterized protein</fullName>
    </submittedName>
</protein>
<keyword evidence="1" id="KW-0472">Membrane</keyword>
<evidence type="ECO:0000256" key="1">
    <source>
        <dbReference type="SAM" id="Phobius"/>
    </source>
</evidence>
<dbReference type="RefSeq" id="WP_377351510.1">
    <property type="nucleotide sequence ID" value="NZ_JBHLTP010000022.1"/>
</dbReference>
<keyword evidence="3" id="KW-1185">Reference proteome</keyword>
<evidence type="ECO:0000313" key="2">
    <source>
        <dbReference type="EMBL" id="MFC0525798.1"/>
    </source>
</evidence>
<gene>
    <name evidence="2" type="ORF">ACFFGV_19655</name>
</gene>
<organism evidence="2 3">
    <name type="scientific">Pontibacillus salicampi</name>
    <dbReference type="NCBI Taxonomy" id="1449801"/>
    <lineage>
        <taxon>Bacteria</taxon>
        <taxon>Bacillati</taxon>
        <taxon>Bacillota</taxon>
        <taxon>Bacilli</taxon>
        <taxon>Bacillales</taxon>
        <taxon>Bacillaceae</taxon>
        <taxon>Pontibacillus</taxon>
    </lineage>
</organism>
<keyword evidence="1" id="KW-0812">Transmembrane</keyword>
<name>A0ABV6LU44_9BACI</name>
<dbReference type="Proteomes" id="UP001589836">
    <property type="component" value="Unassembled WGS sequence"/>
</dbReference>
<reference evidence="2 3" key="1">
    <citation type="submission" date="2024-09" db="EMBL/GenBank/DDBJ databases">
        <authorList>
            <person name="Sun Q."/>
            <person name="Mori K."/>
        </authorList>
    </citation>
    <scope>NUCLEOTIDE SEQUENCE [LARGE SCALE GENOMIC DNA]</scope>
    <source>
        <strain evidence="2 3">NCAIM B.02529</strain>
    </source>
</reference>
<keyword evidence="1" id="KW-1133">Transmembrane helix</keyword>
<feature type="transmembrane region" description="Helical" evidence="1">
    <location>
        <begin position="31"/>
        <end position="52"/>
    </location>
</feature>